<dbReference type="Proteomes" id="UP001433508">
    <property type="component" value="Unassembled WGS sequence"/>
</dbReference>
<keyword evidence="2" id="KW-1185">Reference proteome</keyword>
<dbReference type="EMBL" id="MU971346">
    <property type="protein sequence ID" value="KAK9239500.1"/>
    <property type="molecule type" value="Genomic_DNA"/>
</dbReference>
<gene>
    <name evidence="1" type="ORF">V1525DRAFT_386572</name>
</gene>
<organism evidence="1 2">
    <name type="scientific">Lipomyces kononenkoae</name>
    <name type="common">Yeast</name>
    <dbReference type="NCBI Taxonomy" id="34357"/>
    <lineage>
        <taxon>Eukaryota</taxon>
        <taxon>Fungi</taxon>
        <taxon>Dikarya</taxon>
        <taxon>Ascomycota</taxon>
        <taxon>Saccharomycotina</taxon>
        <taxon>Lipomycetes</taxon>
        <taxon>Lipomycetales</taxon>
        <taxon>Lipomycetaceae</taxon>
        <taxon>Lipomyces</taxon>
    </lineage>
</organism>
<comment type="caution">
    <text evidence="1">The sequence shown here is derived from an EMBL/GenBank/DDBJ whole genome shotgun (WGS) entry which is preliminary data.</text>
</comment>
<evidence type="ECO:0000313" key="1">
    <source>
        <dbReference type="EMBL" id="KAK9239500.1"/>
    </source>
</evidence>
<reference evidence="2" key="1">
    <citation type="journal article" date="2024" name="Front. Bioeng. Biotechnol.">
        <title>Genome-scale model development and genomic sequencing of the oleaginous clade Lipomyces.</title>
        <authorList>
            <person name="Czajka J.J."/>
            <person name="Han Y."/>
            <person name="Kim J."/>
            <person name="Mondo S.J."/>
            <person name="Hofstad B.A."/>
            <person name="Robles A."/>
            <person name="Haridas S."/>
            <person name="Riley R."/>
            <person name="LaButti K."/>
            <person name="Pangilinan J."/>
            <person name="Andreopoulos W."/>
            <person name="Lipzen A."/>
            <person name="Yan J."/>
            <person name="Wang M."/>
            <person name="Ng V."/>
            <person name="Grigoriev I.V."/>
            <person name="Spatafora J.W."/>
            <person name="Magnuson J.K."/>
            <person name="Baker S.E."/>
            <person name="Pomraning K.R."/>
        </authorList>
    </citation>
    <scope>NUCLEOTIDE SEQUENCE [LARGE SCALE GENOMIC DNA]</scope>
    <source>
        <strain evidence="2">CBS 7786</strain>
    </source>
</reference>
<evidence type="ECO:0000313" key="2">
    <source>
        <dbReference type="Proteomes" id="UP001433508"/>
    </source>
</evidence>
<name>A0ACC3T790_LIPKO</name>
<accession>A0ACC3T790</accession>
<proteinExistence type="predicted"/>
<protein>
    <submittedName>
        <fullName evidence="1">Uncharacterized protein</fullName>
    </submittedName>
</protein>
<sequence length="524" mass="55502">MPALMSSDSPPSSSKPSPQVNHSSSPPRSTLLPAFTPMSSTPASPDSPKLTKQEQAGSLSSHDSFASTETRRLSHSLICTPVSSPPAVALDEGSSKCTEVSPEQSTTVVAVESNVVIKDAQDDAAVSPHAHPPVQSEPALSPNATRPTSSIAGAKDEEQEEGCEFRARTGSSSPSRPSKRTASGSTKTPISSQPPSPDKGVGSSPIIDKDRIQEMSSNLRTRLSYALLKVQHGWTGQSLDELEQNVIPSPQHSPYKSPKPDYPHTLTIAPSSFGSSSKLFELDNSPPLKAAQVVINEDENGHLSTTTAISTADSKPPSSPTRRRGELGSKTYESFWMDQAPGSRHHVASHPLSSSPPTYSRSRSRSAGYTHVQFQPPLSANPNFKTPVPILAPTSPSRQKFSPPKSKGAAPVTPDGLPALGTFSNKLPPSLSSRQSTSPSPSARRRAKPLQHKSQSAISATVADVAAAASAAAELEKEEAEKKRAATAREGPDDRQKSEVDAIESLMFLSSPTTRTWSEAERGQ</sequence>